<keyword evidence="5" id="KW-1185">Reference proteome</keyword>
<evidence type="ECO:0000313" key="4">
    <source>
        <dbReference type="EMBL" id="KAL1584295.1"/>
    </source>
</evidence>
<dbReference type="EMBL" id="JAAQHG020000027">
    <property type="protein sequence ID" value="KAL1584295.1"/>
    <property type="molecule type" value="Genomic_DNA"/>
</dbReference>
<organism evidence="4 5">
    <name type="scientific">Cladosporium halotolerans</name>
    <dbReference type="NCBI Taxonomy" id="1052096"/>
    <lineage>
        <taxon>Eukaryota</taxon>
        <taxon>Fungi</taxon>
        <taxon>Dikarya</taxon>
        <taxon>Ascomycota</taxon>
        <taxon>Pezizomycotina</taxon>
        <taxon>Dothideomycetes</taxon>
        <taxon>Dothideomycetidae</taxon>
        <taxon>Cladosporiales</taxon>
        <taxon>Cladosporiaceae</taxon>
        <taxon>Cladosporium</taxon>
    </lineage>
</organism>
<dbReference type="InterPro" id="IPR036291">
    <property type="entry name" value="NAD(P)-bd_dom_sf"/>
</dbReference>
<dbReference type="Proteomes" id="UP000803884">
    <property type="component" value="Unassembled WGS sequence"/>
</dbReference>
<proteinExistence type="inferred from homology"/>
<evidence type="ECO:0000256" key="3">
    <source>
        <dbReference type="ARBA" id="ARBA00023002"/>
    </source>
</evidence>
<dbReference type="RefSeq" id="XP_069227401.1">
    <property type="nucleotide sequence ID" value="XM_069375363.1"/>
</dbReference>
<reference evidence="4 5" key="1">
    <citation type="journal article" date="2020" name="Microbiol. Resour. Announc.">
        <title>Draft Genome Sequence of a Cladosporium Species Isolated from the Mesophotic Ascidian Didemnum maculosum.</title>
        <authorList>
            <person name="Gioti A."/>
            <person name="Siaperas R."/>
            <person name="Nikolaivits E."/>
            <person name="Le Goff G."/>
            <person name="Ouazzani J."/>
            <person name="Kotoulas G."/>
            <person name="Topakas E."/>
        </authorList>
    </citation>
    <scope>NUCLEOTIDE SEQUENCE [LARGE SCALE GENOMIC DNA]</scope>
    <source>
        <strain evidence="4 5">TM138-S3</strain>
    </source>
</reference>
<dbReference type="PANTHER" id="PTHR24320">
    <property type="entry name" value="RETINOL DEHYDROGENASE"/>
    <property type="match status" value="1"/>
</dbReference>
<dbReference type="Gene3D" id="3.40.50.720">
    <property type="entry name" value="NAD(P)-binding Rossmann-like Domain"/>
    <property type="match status" value="1"/>
</dbReference>
<sequence>MVRMTTFCPAPAPLTAENLPDQSGKVFMITGATSGLGEELAKILYQRNGKVYLAARSEEKAKETASRIREAHPASHGDLIFIPLVLDDLSTIKASVDRFLAYESRLDVLWNNAGVMVPPQGSKSKQGYELQIGVNNLGHYLLTKLLRPTLIETAKKADENSVRVIWVSSSAADSAPKPAIDFGNMDYHEEEGIWSKYCRSKAGSVIHAAEFARQTAGSGIISLSLNPGNFVTNLQDNMPRIQLAMFKLIAHPPINGAYTELYAGLDKSITKADNGGWISPFGKKEPIREDLAEARLGKEYWDWSEDQVKMYS</sequence>
<dbReference type="GO" id="GO:0016491">
    <property type="term" value="F:oxidoreductase activity"/>
    <property type="evidence" value="ECO:0007669"/>
    <property type="project" value="UniProtKB-KW"/>
</dbReference>
<dbReference type="PANTHER" id="PTHR24320:SF236">
    <property type="entry name" value="SHORT-CHAIN DEHYDROGENASE-RELATED"/>
    <property type="match status" value="1"/>
</dbReference>
<dbReference type="Pfam" id="PF00106">
    <property type="entry name" value="adh_short"/>
    <property type="match status" value="1"/>
</dbReference>
<evidence type="ECO:0008006" key="6">
    <source>
        <dbReference type="Google" id="ProtNLM"/>
    </source>
</evidence>
<keyword evidence="2" id="KW-0521">NADP</keyword>
<accession>A0AB34KHR2</accession>
<evidence type="ECO:0000256" key="2">
    <source>
        <dbReference type="ARBA" id="ARBA00022857"/>
    </source>
</evidence>
<dbReference type="InterPro" id="IPR002347">
    <property type="entry name" value="SDR_fam"/>
</dbReference>
<keyword evidence="3" id="KW-0560">Oxidoreductase</keyword>
<evidence type="ECO:0000256" key="1">
    <source>
        <dbReference type="ARBA" id="ARBA00006484"/>
    </source>
</evidence>
<dbReference type="SUPFAM" id="SSF51735">
    <property type="entry name" value="NAD(P)-binding Rossmann-fold domains"/>
    <property type="match status" value="1"/>
</dbReference>
<dbReference type="PRINTS" id="PR00081">
    <property type="entry name" value="GDHRDH"/>
</dbReference>
<gene>
    <name evidence="4" type="ORF">WHR41_06758</name>
</gene>
<comment type="caution">
    <text evidence="4">The sequence shown here is derived from an EMBL/GenBank/DDBJ whole genome shotgun (WGS) entry which is preliminary data.</text>
</comment>
<evidence type="ECO:0000313" key="5">
    <source>
        <dbReference type="Proteomes" id="UP000803884"/>
    </source>
</evidence>
<comment type="similarity">
    <text evidence="1">Belongs to the short-chain dehydrogenases/reductases (SDR) family.</text>
</comment>
<dbReference type="AlphaFoldDB" id="A0AB34KHR2"/>
<protein>
    <recommendedName>
        <fullName evidence="6">Short-chain dehydrogenase</fullName>
    </recommendedName>
</protein>
<name>A0AB34KHR2_9PEZI</name>
<dbReference type="GeneID" id="96008201"/>